<reference evidence="2" key="1">
    <citation type="submission" date="2022-08" db="EMBL/GenBank/DDBJ databases">
        <title>Nisaea acidiphila sp. nov., isolated from a marine algal debris and emended description of the genus Nisaea Urios et al. 2008.</title>
        <authorList>
            <person name="Kwon K."/>
        </authorList>
    </citation>
    <scope>NUCLEOTIDE SEQUENCE</scope>
    <source>
        <strain evidence="2">MEBiC11861</strain>
    </source>
</reference>
<protein>
    <submittedName>
        <fullName evidence="2">Uncharacterized protein</fullName>
    </submittedName>
</protein>
<proteinExistence type="predicted"/>
<feature type="compositionally biased region" description="Basic residues" evidence="1">
    <location>
        <begin position="70"/>
        <end position="81"/>
    </location>
</feature>
<dbReference type="KEGG" id="naci:NUH88_08880"/>
<evidence type="ECO:0000313" key="3">
    <source>
        <dbReference type="Proteomes" id="UP001060336"/>
    </source>
</evidence>
<evidence type="ECO:0000256" key="1">
    <source>
        <dbReference type="SAM" id="MobiDB-lite"/>
    </source>
</evidence>
<organism evidence="2 3">
    <name type="scientific">Nisaea acidiphila</name>
    <dbReference type="NCBI Taxonomy" id="1862145"/>
    <lineage>
        <taxon>Bacteria</taxon>
        <taxon>Pseudomonadati</taxon>
        <taxon>Pseudomonadota</taxon>
        <taxon>Alphaproteobacteria</taxon>
        <taxon>Rhodospirillales</taxon>
        <taxon>Thalassobaculaceae</taxon>
        <taxon>Nisaea</taxon>
    </lineage>
</organism>
<dbReference type="AlphaFoldDB" id="A0A9J7AZF4"/>
<sequence length="81" mass="9481">MSEPEPDLLPTVTLQHRYGEQRIRANRADYIRGKDGRFRNWLLASDDPELRPVPCRSLSAPAQTSQPPKRSTRRNRRGRRK</sequence>
<feature type="compositionally biased region" description="Polar residues" evidence="1">
    <location>
        <begin position="60"/>
        <end position="69"/>
    </location>
</feature>
<keyword evidence="3" id="KW-1185">Reference proteome</keyword>
<accession>A0A9J7AZF4</accession>
<dbReference type="EMBL" id="CP102480">
    <property type="protein sequence ID" value="UUX51801.1"/>
    <property type="molecule type" value="Genomic_DNA"/>
</dbReference>
<gene>
    <name evidence="2" type="ORF">NUH88_08880</name>
</gene>
<evidence type="ECO:0000313" key="2">
    <source>
        <dbReference type="EMBL" id="UUX51801.1"/>
    </source>
</evidence>
<feature type="region of interest" description="Disordered" evidence="1">
    <location>
        <begin position="48"/>
        <end position="81"/>
    </location>
</feature>
<dbReference type="Proteomes" id="UP001060336">
    <property type="component" value="Chromosome"/>
</dbReference>
<name>A0A9J7AZF4_9PROT</name>
<dbReference type="RefSeq" id="WP_257771499.1">
    <property type="nucleotide sequence ID" value="NZ_CP102480.1"/>
</dbReference>